<dbReference type="Proteomes" id="UP000033874">
    <property type="component" value="Unassembled WGS sequence"/>
</dbReference>
<evidence type="ECO:0000313" key="12">
    <source>
        <dbReference type="Proteomes" id="UP000033874"/>
    </source>
</evidence>
<dbReference type="NCBIfam" id="TIGR01499">
    <property type="entry name" value="folC"/>
    <property type="match status" value="1"/>
</dbReference>
<evidence type="ECO:0000256" key="6">
    <source>
        <dbReference type="ARBA" id="ARBA00022741"/>
    </source>
</evidence>
<dbReference type="PATRIC" id="fig|56193.3.peg.1325"/>
<comment type="catalytic activity">
    <reaction evidence="9">
        <text>(6S)-5,6,7,8-tetrahydrofolyl-(gamma-L-Glu)(n) + L-glutamate + ATP = (6S)-5,6,7,8-tetrahydrofolyl-(gamma-L-Glu)(n+1) + ADP + phosphate + H(+)</text>
        <dbReference type="Rhea" id="RHEA:10580"/>
        <dbReference type="Rhea" id="RHEA-COMP:14738"/>
        <dbReference type="Rhea" id="RHEA-COMP:14740"/>
        <dbReference type="ChEBI" id="CHEBI:15378"/>
        <dbReference type="ChEBI" id="CHEBI:29985"/>
        <dbReference type="ChEBI" id="CHEBI:30616"/>
        <dbReference type="ChEBI" id="CHEBI:43474"/>
        <dbReference type="ChEBI" id="CHEBI:141005"/>
        <dbReference type="ChEBI" id="CHEBI:456216"/>
        <dbReference type="EC" id="6.3.2.17"/>
    </reaction>
</comment>
<evidence type="ECO:0000256" key="7">
    <source>
        <dbReference type="ARBA" id="ARBA00022840"/>
    </source>
</evidence>
<evidence type="ECO:0000256" key="1">
    <source>
        <dbReference type="ARBA" id="ARBA00001946"/>
    </source>
</evidence>
<dbReference type="AlphaFoldDB" id="A0A0M3AUG2"/>
<evidence type="ECO:0000256" key="8">
    <source>
        <dbReference type="ARBA" id="ARBA00022842"/>
    </source>
</evidence>
<keyword evidence="6 10" id="KW-0547">Nucleotide-binding</keyword>
<proteinExistence type="inferred from homology"/>
<organism evidence="11 12">
    <name type="scientific">Sphingobium chungbukense</name>
    <dbReference type="NCBI Taxonomy" id="56193"/>
    <lineage>
        <taxon>Bacteria</taxon>
        <taxon>Pseudomonadati</taxon>
        <taxon>Pseudomonadota</taxon>
        <taxon>Alphaproteobacteria</taxon>
        <taxon>Sphingomonadales</taxon>
        <taxon>Sphingomonadaceae</taxon>
        <taxon>Sphingobium</taxon>
    </lineage>
</organism>
<dbReference type="RefSeq" id="WP_046762786.1">
    <property type="nucleotide sequence ID" value="NZ_LBIC01000003.1"/>
</dbReference>
<evidence type="ECO:0000256" key="4">
    <source>
        <dbReference type="ARBA" id="ARBA00022598"/>
    </source>
</evidence>
<dbReference type="EMBL" id="LBIC01000003">
    <property type="protein sequence ID" value="KKW92571.1"/>
    <property type="molecule type" value="Genomic_DNA"/>
</dbReference>
<dbReference type="PROSITE" id="PS01012">
    <property type="entry name" value="FOLYLPOLYGLU_SYNT_2"/>
    <property type="match status" value="1"/>
</dbReference>
<dbReference type="PIRSF" id="PIRSF001563">
    <property type="entry name" value="Folylpolyglu_synth"/>
    <property type="match status" value="1"/>
</dbReference>
<dbReference type="GO" id="GO:0008841">
    <property type="term" value="F:dihydrofolate synthase activity"/>
    <property type="evidence" value="ECO:0007669"/>
    <property type="project" value="TreeGrafter"/>
</dbReference>
<dbReference type="SUPFAM" id="SSF53244">
    <property type="entry name" value="MurD-like peptide ligases, peptide-binding domain"/>
    <property type="match status" value="1"/>
</dbReference>
<evidence type="ECO:0000313" key="11">
    <source>
        <dbReference type="EMBL" id="KKW92571.1"/>
    </source>
</evidence>
<gene>
    <name evidence="11" type="ORF">YP76_06405</name>
</gene>
<keyword evidence="12" id="KW-1185">Reference proteome</keyword>
<comment type="cofactor">
    <cofactor evidence="1">
        <name>Mg(2+)</name>
        <dbReference type="ChEBI" id="CHEBI:18420"/>
    </cofactor>
</comment>
<dbReference type="Gene3D" id="3.40.1190.10">
    <property type="entry name" value="Mur-like, catalytic domain"/>
    <property type="match status" value="1"/>
</dbReference>
<dbReference type="GO" id="GO:0005524">
    <property type="term" value="F:ATP binding"/>
    <property type="evidence" value="ECO:0007669"/>
    <property type="project" value="UniProtKB-KW"/>
</dbReference>
<dbReference type="Gene3D" id="3.90.190.20">
    <property type="entry name" value="Mur ligase, C-terminal domain"/>
    <property type="match status" value="1"/>
</dbReference>
<accession>A0A0M3AUG2</accession>
<dbReference type="PANTHER" id="PTHR11136:SF0">
    <property type="entry name" value="DIHYDROFOLATE SYNTHETASE-RELATED"/>
    <property type="match status" value="1"/>
</dbReference>
<comment type="caution">
    <text evidence="11">The sequence shown here is derived from an EMBL/GenBank/DDBJ whole genome shotgun (WGS) entry which is preliminary data.</text>
</comment>
<dbReference type="FunFam" id="3.40.1190.10:FF:000011">
    <property type="entry name" value="Folylpolyglutamate synthase/dihydrofolate synthase"/>
    <property type="match status" value="1"/>
</dbReference>
<dbReference type="SUPFAM" id="SSF53623">
    <property type="entry name" value="MurD-like peptide ligases, catalytic domain"/>
    <property type="match status" value="1"/>
</dbReference>
<dbReference type="InterPro" id="IPR036565">
    <property type="entry name" value="Mur-like_cat_sf"/>
</dbReference>
<comment type="similarity">
    <text evidence="2 10">Belongs to the folylpolyglutamate synthase family.</text>
</comment>
<keyword evidence="5" id="KW-0479">Metal-binding</keyword>
<evidence type="ECO:0000256" key="3">
    <source>
        <dbReference type="ARBA" id="ARBA00013025"/>
    </source>
</evidence>
<dbReference type="InterPro" id="IPR018109">
    <property type="entry name" value="Folylpolyglutamate_synth_CS"/>
</dbReference>
<dbReference type="GO" id="GO:0004326">
    <property type="term" value="F:tetrahydrofolylpolyglutamate synthase activity"/>
    <property type="evidence" value="ECO:0007669"/>
    <property type="project" value="UniProtKB-EC"/>
</dbReference>
<dbReference type="GO" id="GO:0046654">
    <property type="term" value="P:tetrahydrofolate biosynthetic process"/>
    <property type="evidence" value="ECO:0007669"/>
    <property type="project" value="UniProtKB-UniPathway"/>
</dbReference>
<sequence length="440" mass="47162">MADHAVSDDPGVQTQLDRLATLSPGADILGLERITSLLDRLGNPHRALPPVFHVAGTNGKGSTCAFLRAALEADGKSVHVFTSPHLVRFNERIRINGKLIADEALADYLSRVLDVAEGIGASFFEVTTAAAFLAFSEHPADACIIEVGLGGRLDATNVIEKPAICGIAQLGLDHQSFLGNTLKEIAAEKTGIAKPGAPLVTQRYADSLFPVMLNAAARNRTQWLAMGENWDAVAYRDRLHYRDDLGRLETPLPRLSGAHQVQNAGLAFAMLRHQSVLPVSEAALKAAPLWAHWPARLQRLDHGPLLTPLPQSAEAWLDGGHNAGAGEAIAAFFTPERLEGQKLQLIIGMLSNKDMDAYLVPFAGRIAHIHALPVPGHDHHPPERFAAIADLWGIPCNAHDNATEAVAAIAAQSHPAPKLLIAGSLYLAGEILRLNGQYPD</sequence>
<dbReference type="GO" id="GO:0046872">
    <property type="term" value="F:metal ion binding"/>
    <property type="evidence" value="ECO:0007669"/>
    <property type="project" value="UniProtKB-KW"/>
</dbReference>
<evidence type="ECO:0000256" key="2">
    <source>
        <dbReference type="ARBA" id="ARBA00008276"/>
    </source>
</evidence>
<keyword evidence="4 10" id="KW-0436">Ligase</keyword>
<keyword evidence="7 10" id="KW-0067">ATP-binding</keyword>
<evidence type="ECO:0000256" key="9">
    <source>
        <dbReference type="ARBA" id="ARBA00047493"/>
    </source>
</evidence>
<protein>
    <recommendedName>
        <fullName evidence="3">tetrahydrofolate synthase</fullName>
        <ecNumber evidence="3">6.3.2.17</ecNumber>
    </recommendedName>
</protein>
<keyword evidence="8" id="KW-0460">Magnesium</keyword>
<name>A0A0M3AUG2_9SPHN</name>
<dbReference type="GO" id="GO:0005737">
    <property type="term" value="C:cytoplasm"/>
    <property type="evidence" value="ECO:0007669"/>
    <property type="project" value="TreeGrafter"/>
</dbReference>
<dbReference type="PANTHER" id="PTHR11136">
    <property type="entry name" value="FOLYLPOLYGLUTAMATE SYNTHASE-RELATED"/>
    <property type="match status" value="1"/>
</dbReference>
<dbReference type="InterPro" id="IPR001645">
    <property type="entry name" value="Folylpolyglutamate_synth"/>
</dbReference>
<reference evidence="11 12" key="1">
    <citation type="submission" date="2015-04" db="EMBL/GenBank/DDBJ databases">
        <title>Genome sequence of aromatic hydrocarbons-degrading Sphingobium chungbukense DJ77.</title>
        <authorList>
            <person name="Kim Y.-C."/>
            <person name="Chae J.-C."/>
        </authorList>
    </citation>
    <scope>NUCLEOTIDE SEQUENCE [LARGE SCALE GENOMIC DNA]</scope>
    <source>
        <strain evidence="11 12">DJ77</strain>
    </source>
</reference>
<evidence type="ECO:0000256" key="10">
    <source>
        <dbReference type="PIRNR" id="PIRNR001563"/>
    </source>
</evidence>
<dbReference type="STRING" id="56193.YP76_06405"/>
<dbReference type="EC" id="6.3.2.17" evidence="3"/>
<dbReference type="UniPathway" id="UPA00077">
    <property type="reaction ID" value="UER00157"/>
</dbReference>
<dbReference type="InterPro" id="IPR036615">
    <property type="entry name" value="Mur_ligase_C_dom_sf"/>
</dbReference>
<evidence type="ECO:0000256" key="5">
    <source>
        <dbReference type="ARBA" id="ARBA00022723"/>
    </source>
</evidence>